<gene>
    <name evidence="2" type="ORF">NEOLEDRAFT_1066285</name>
</gene>
<keyword evidence="1" id="KW-0521">NADP</keyword>
<dbReference type="OrthoDB" id="419598at2759"/>
<evidence type="ECO:0000256" key="1">
    <source>
        <dbReference type="ARBA" id="ARBA00022857"/>
    </source>
</evidence>
<dbReference type="PANTHER" id="PTHR42748">
    <property type="entry name" value="NITROGEN METABOLITE REPRESSION PROTEIN NMRA FAMILY MEMBER"/>
    <property type="match status" value="1"/>
</dbReference>
<dbReference type="AlphaFoldDB" id="A0A165S824"/>
<evidence type="ECO:0000313" key="2">
    <source>
        <dbReference type="EMBL" id="KZT24789.1"/>
    </source>
</evidence>
<dbReference type="STRING" id="1314782.A0A165S824"/>
<sequence>VRAVLRATSSESLSRPPRIRLPVHSASSIQKVTSSLPSLAPSSFVVAEYLDYSSLPPDSKNVGVEFCNSPSLHPNETAMGVNVINAAKQMDVKHFVLSQSKAWVCQATVEEYLTESSLPYTILQPSSFMQNTPLLKLLSEAARTDTITLDCWYYPDTLKGFLYLLDLAEIAASVLINPEPHLLASYSLVRENISLTAVSDIVSEETGVPSNCVRAKRALVKAAWAEHAVRMYGEAVGEWTGEAWERLMSYYDKRGIPGNNNVVRWLLGREPTTWRMWVRSLVREA</sequence>
<reference evidence="2 3" key="1">
    <citation type="journal article" date="2016" name="Mol. Biol. Evol.">
        <title>Comparative Genomics of Early-Diverging Mushroom-Forming Fungi Provides Insights into the Origins of Lignocellulose Decay Capabilities.</title>
        <authorList>
            <person name="Nagy L.G."/>
            <person name="Riley R."/>
            <person name="Tritt A."/>
            <person name="Adam C."/>
            <person name="Daum C."/>
            <person name="Floudas D."/>
            <person name="Sun H."/>
            <person name="Yadav J.S."/>
            <person name="Pangilinan J."/>
            <person name="Larsson K.H."/>
            <person name="Matsuura K."/>
            <person name="Barry K."/>
            <person name="Labutti K."/>
            <person name="Kuo R."/>
            <person name="Ohm R.A."/>
            <person name="Bhattacharya S.S."/>
            <person name="Shirouzu T."/>
            <person name="Yoshinaga Y."/>
            <person name="Martin F.M."/>
            <person name="Grigoriev I.V."/>
            <person name="Hibbett D.S."/>
        </authorList>
    </citation>
    <scope>NUCLEOTIDE SEQUENCE [LARGE SCALE GENOMIC DNA]</scope>
    <source>
        <strain evidence="2 3">HHB14362 ss-1</strain>
    </source>
</reference>
<dbReference type="GO" id="GO:0005634">
    <property type="term" value="C:nucleus"/>
    <property type="evidence" value="ECO:0007669"/>
    <property type="project" value="TreeGrafter"/>
</dbReference>
<dbReference type="EMBL" id="KV425575">
    <property type="protein sequence ID" value="KZT24789.1"/>
    <property type="molecule type" value="Genomic_DNA"/>
</dbReference>
<dbReference type="InParanoid" id="A0A165S824"/>
<dbReference type="InterPro" id="IPR036291">
    <property type="entry name" value="NAD(P)-bd_dom_sf"/>
</dbReference>
<dbReference type="Proteomes" id="UP000076761">
    <property type="component" value="Unassembled WGS sequence"/>
</dbReference>
<accession>A0A165S824</accession>
<organism evidence="2 3">
    <name type="scientific">Neolentinus lepideus HHB14362 ss-1</name>
    <dbReference type="NCBI Taxonomy" id="1314782"/>
    <lineage>
        <taxon>Eukaryota</taxon>
        <taxon>Fungi</taxon>
        <taxon>Dikarya</taxon>
        <taxon>Basidiomycota</taxon>
        <taxon>Agaricomycotina</taxon>
        <taxon>Agaricomycetes</taxon>
        <taxon>Gloeophyllales</taxon>
        <taxon>Gloeophyllaceae</taxon>
        <taxon>Neolentinus</taxon>
    </lineage>
</organism>
<evidence type="ECO:0000313" key="3">
    <source>
        <dbReference type="Proteomes" id="UP000076761"/>
    </source>
</evidence>
<feature type="non-terminal residue" evidence="2">
    <location>
        <position position="1"/>
    </location>
</feature>
<protein>
    <submittedName>
        <fullName evidence="2">NAD-P-binding protein</fullName>
    </submittedName>
</protein>
<dbReference type="PANTHER" id="PTHR42748:SF31">
    <property type="entry name" value="NMRA-LIKE DOMAIN-CONTAINING PROTEIN-RELATED"/>
    <property type="match status" value="1"/>
</dbReference>
<dbReference type="InterPro" id="IPR051164">
    <property type="entry name" value="NmrA-like_oxidored"/>
</dbReference>
<name>A0A165S824_9AGAM</name>
<dbReference type="SUPFAM" id="SSF51735">
    <property type="entry name" value="NAD(P)-binding Rossmann-fold domains"/>
    <property type="match status" value="1"/>
</dbReference>
<keyword evidence="3" id="KW-1185">Reference proteome</keyword>
<proteinExistence type="predicted"/>
<dbReference type="Gene3D" id="3.40.50.720">
    <property type="entry name" value="NAD(P)-binding Rossmann-like Domain"/>
    <property type="match status" value="1"/>
</dbReference>